<comment type="caution">
    <text evidence="2">The sequence shown here is derived from an EMBL/GenBank/DDBJ whole genome shotgun (WGS) entry which is preliminary data.</text>
</comment>
<dbReference type="OrthoDB" id="8062986at2759"/>
<dbReference type="AlphaFoldDB" id="A0A811U069"/>
<feature type="signal peptide" evidence="1">
    <location>
        <begin position="1"/>
        <end position="24"/>
    </location>
</feature>
<dbReference type="Proteomes" id="UP000606786">
    <property type="component" value="Unassembled WGS sequence"/>
</dbReference>
<keyword evidence="3" id="KW-1185">Reference proteome</keyword>
<feature type="chain" id="PRO_5032707030" evidence="1">
    <location>
        <begin position="25"/>
        <end position="245"/>
    </location>
</feature>
<organism evidence="2 3">
    <name type="scientific">Ceratitis capitata</name>
    <name type="common">Mediterranean fruit fly</name>
    <name type="synonym">Tephritis capitata</name>
    <dbReference type="NCBI Taxonomy" id="7213"/>
    <lineage>
        <taxon>Eukaryota</taxon>
        <taxon>Metazoa</taxon>
        <taxon>Ecdysozoa</taxon>
        <taxon>Arthropoda</taxon>
        <taxon>Hexapoda</taxon>
        <taxon>Insecta</taxon>
        <taxon>Pterygota</taxon>
        <taxon>Neoptera</taxon>
        <taxon>Endopterygota</taxon>
        <taxon>Diptera</taxon>
        <taxon>Brachycera</taxon>
        <taxon>Muscomorpha</taxon>
        <taxon>Tephritoidea</taxon>
        <taxon>Tephritidae</taxon>
        <taxon>Ceratitis</taxon>
        <taxon>Ceratitis</taxon>
    </lineage>
</organism>
<sequence>MVKILRSQLHIILLVALGLNCAHAEDALELLSPDSALSNFNGPVSNAIENLAFNMVSIADEIAVQANGKFARTSDMLLGSIETLITNALERLALPILQASRKLSQEICQTSLTIHDLRASIDLQLSNCTEDLNDLLRSFKSEAEESILSIEGTIDEVVNLAKTCHVLGDSETGKIMSRGFATSTNCFVERIVSLNEEISKELETVALLLSRTGEVSQQSESQALACIDELVKEVTKRIEEDLKDC</sequence>
<evidence type="ECO:0000313" key="2">
    <source>
        <dbReference type="EMBL" id="CAD6992452.1"/>
    </source>
</evidence>
<protein>
    <submittedName>
        <fullName evidence="2">(Mediterranean fruit fly) hypothetical protein</fullName>
    </submittedName>
</protein>
<evidence type="ECO:0000256" key="1">
    <source>
        <dbReference type="SAM" id="SignalP"/>
    </source>
</evidence>
<reference evidence="2" key="1">
    <citation type="submission" date="2020-11" db="EMBL/GenBank/DDBJ databases">
        <authorList>
            <person name="Whitehead M."/>
        </authorList>
    </citation>
    <scope>NUCLEOTIDE SEQUENCE</scope>
    <source>
        <strain evidence="2">EGII</strain>
    </source>
</reference>
<gene>
    <name evidence="2" type="ORF">CCAP1982_LOCUS1309</name>
</gene>
<keyword evidence="1" id="KW-0732">Signal</keyword>
<name>A0A811U069_CERCA</name>
<accession>A0A811U069</accession>
<evidence type="ECO:0000313" key="3">
    <source>
        <dbReference type="Proteomes" id="UP000606786"/>
    </source>
</evidence>
<dbReference type="EMBL" id="CAJHJT010000001">
    <property type="protein sequence ID" value="CAD6992452.1"/>
    <property type="molecule type" value="Genomic_DNA"/>
</dbReference>
<proteinExistence type="predicted"/>